<dbReference type="Gene3D" id="2.130.10.10">
    <property type="entry name" value="YVTN repeat-like/Quinoprotein amine dehydrogenase"/>
    <property type="match status" value="5"/>
</dbReference>
<feature type="chain" id="PRO_5019017823" description="Two component regulator three Y domain-containing protein" evidence="3">
    <location>
        <begin position="20"/>
        <end position="988"/>
    </location>
</feature>
<dbReference type="InterPro" id="IPR015943">
    <property type="entry name" value="WD40/YVTN_repeat-like_dom_sf"/>
</dbReference>
<dbReference type="PANTHER" id="PTHR43547:SF2">
    <property type="entry name" value="HYBRID SIGNAL TRANSDUCTION HISTIDINE KINASE C"/>
    <property type="match status" value="1"/>
</dbReference>
<dbReference type="InterPro" id="IPR011123">
    <property type="entry name" value="Y_Y_Y"/>
</dbReference>
<dbReference type="InterPro" id="IPR013783">
    <property type="entry name" value="Ig-like_fold"/>
</dbReference>
<feature type="domain" description="Two component regulator three Y" evidence="4">
    <location>
        <begin position="664"/>
        <end position="725"/>
    </location>
</feature>
<evidence type="ECO:0000256" key="2">
    <source>
        <dbReference type="SAM" id="Phobius"/>
    </source>
</evidence>
<dbReference type="PANTHER" id="PTHR43547">
    <property type="entry name" value="TWO-COMPONENT HISTIDINE KINASE"/>
    <property type="match status" value="1"/>
</dbReference>
<feature type="transmembrane region" description="Helical" evidence="2">
    <location>
        <begin position="729"/>
        <end position="753"/>
    </location>
</feature>
<dbReference type="InterPro" id="IPR011110">
    <property type="entry name" value="Reg_prop"/>
</dbReference>
<feature type="signal peptide" evidence="3">
    <location>
        <begin position="1"/>
        <end position="19"/>
    </location>
</feature>
<evidence type="ECO:0000259" key="4">
    <source>
        <dbReference type="Pfam" id="PF07495"/>
    </source>
</evidence>
<evidence type="ECO:0000256" key="1">
    <source>
        <dbReference type="ARBA" id="ARBA00022553"/>
    </source>
</evidence>
<dbReference type="Pfam" id="PF07494">
    <property type="entry name" value="Reg_prop"/>
    <property type="match status" value="2"/>
</dbReference>
<protein>
    <recommendedName>
        <fullName evidence="4">Two component regulator three Y domain-containing protein</fullName>
    </recommendedName>
</protein>
<proteinExistence type="predicted"/>
<name>A0A401U9X5_9BACT</name>
<dbReference type="InterPro" id="IPR036890">
    <property type="entry name" value="HATPase_C_sf"/>
</dbReference>
<dbReference type="Gene3D" id="2.60.40.10">
    <property type="entry name" value="Immunoglobulins"/>
    <property type="match status" value="1"/>
</dbReference>
<accession>A0A401U9X5</accession>
<dbReference type="OrthoDB" id="9806995at2"/>
<keyword evidence="2" id="KW-0812">Transmembrane</keyword>
<sequence>MKQFIACVLILLTSSSVQAQQYSLKNYKAIDGLPQSQVNMVVEDAQGYLWVATQGGGLARFDGSEFKVYTTLDGLSSNIISFLKIDSKQNLWIVHPRGITKFDGRTFKVFEQPGMPANNKRLRRIFQQGDSLFFLSSPGTLGKIFNDSVYYWAKHVKKNKNIAYSHLLPSKETMLYLNDSSFVILGKSGKRSFNHSNDFNRLYSMFTMNQETWLFTDSGYFTLDTEALIFTKRDLKVKNTVLFYDSNKNIFWTRYKNHLLKETITTTTHKVDTIKIEGSIVQILPDSEGNTWLATNGNGLYKYFIQDFNKCSSDNMRSVMAILKEDDGTTWIGTTNQGLIRMKGTKVEHFIDSKEPYRNAITCIKKSPDGTIWVGTQYGLGQYQYKTKTFKWFTSNEGLSGSSITSIQFDEKGNLWVGTFGAGLSYYDGQNFKHYTIKDGLNSSSIFSLFYSAHYKSLFIGGEFGISDLKNGLIYHPNIAEIGNTNIYSINPFRDSLLLIGTGGSGVVLYNPRTMYKKRISSKEGLSSDFIYFAAADPHDDIWIGTEKGISRIRLDSNLQIESTLQYDHTNGLEGIEANQNAFHLAKDEHYFGMIDGLYEFYTIESKEAKSFPLHLTEVSLSYGKRGIQSYSKGVEGFFKIPVDLSLPPDENNISFNFNRVDKRYPKSVKFKYRLVNHDRSWSLPSSKYEANYSNLPPGLYTFEVISTNNIGAWDLTPLRYNFEVEAPFYQTAGFLFTITVLVIGLILLYFYLRVRHKVQRAVELEQIRAREQEMLRKEIARDFHDEMGNQLSRIINYVSLLRLNGKSGMSQQDLFSKVEGSAKYLYTGTRDFIWSIDPVNDELSKLFIHLRDFGEKLFEEKSISFRAYNEVREKIVLPYGFSRQANLIFKEAMTNAFKYSEAQNVKLSLQRRGNMFIMSFEDDGKGFSVPDLKSTNGLQNIRDRANRIKSILRISSTPEDLSQDRKGITIISLEFNNIKLIKYGITV</sequence>
<keyword evidence="3" id="KW-0732">Signal</keyword>
<reference evidence="5 6" key="1">
    <citation type="submission" date="2018-11" db="EMBL/GenBank/DDBJ databases">
        <title>Chryseotalea sanarue gen. nov., sp., nov., a member of the family Cytophagaceae, isolated from a brackish lake in Hamamatsu Japan.</title>
        <authorList>
            <person name="Maejima Y."/>
            <person name="Iino T."/>
            <person name="Muraguchi Y."/>
            <person name="Fukuda K."/>
            <person name="Ohkuma M."/>
            <person name="Moriuchi R."/>
            <person name="Dohra H."/>
            <person name="Kimbara K."/>
            <person name="Shintani M."/>
        </authorList>
    </citation>
    <scope>NUCLEOTIDE SEQUENCE [LARGE SCALE GENOMIC DNA]</scope>
    <source>
        <strain evidence="5 6">Ys</strain>
    </source>
</reference>
<dbReference type="GO" id="GO:0000155">
    <property type="term" value="F:phosphorelay sensor kinase activity"/>
    <property type="evidence" value="ECO:0007669"/>
    <property type="project" value="TreeGrafter"/>
</dbReference>
<evidence type="ECO:0000313" key="5">
    <source>
        <dbReference type="EMBL" id="GCC51718.1"/>
    </source>
</evidence>
<dbReference type="AlphaFoldDB" id="A0A401U9X5"/>
<dbReference type="RefSeq" id="WP_127122368.1">
    <property type="nucleotide sequence ID" value="NZ_BHXQ01000003.1"/>
</dbReference>
<evidence type="ECO:0000313" key="6">
    <source>
        <dbReference type="Proteomes" id="UP000288227"/>
    </source>
</evidence>
<dbReference type="Pfam" id="PF07495">
    <property type="entry name" value="Y_Y_Y"/>
    <property type="match status" value="1"/>
</dbReference>
<keyword evidence="1" id="KW-0597">Phosphoprotein</keyword>
<dbReference type="SUPFAM" id="SSF55874">
    <property type="entry name" value="ATPase domain of HSP90 chaperone/DNA topoisomerase II/histidine kinase"/>
    <property type="match status" value="1"/>
</dbReference>
<dbReference type="CDD" id="cd16917">
    <property type="entry name" value="HATPase_UhpB-NarQ-NarX-like"/>
    <property type="match status" value="1"/>
</dbReference>
<dbReference type="SUPFAM" id="SSF63829">
    <property type="entry name" value="Calcium-dependent phosphotriesterase"/>
    <property type="match status" value="2"/>
</dbReference>
<keyword evidence="6" id="KW-1185">Reference proteome</keyword>
<dbReference type="Gene3D" id="3.30.565.10">
    <property type="entry name" value="Histidine kinase-like ATPase, C-terminal domain"/>
    <property type="match status" value="1"/>
</dbReference>
<organism evidence="5 6">
    <name type="scientific">Chryseotalea sanaruensis</name>
    <dbReference type="NCBI Taxonomy" id="2482724"/>
    <lineage>
        <taxon>Bacteria</taxon>
        <taxon>Pseudomonadati</taxon>
        <taxon>Bacteroidota</taxon>
        <taxon>Cytophagia</taxon>
        <taxon>Cytophagales</taxon>
        <taxon>Chryseotaleaceae</taxon>
        <taxon>Chryseotalea</taxon>
    </lineage>
</organism>
<keyword evidence="2" id="KW-0472">Membrane</keyword>
<evidence type="ECO:0000256" key="3">
    <source>
        <dbReference type="SAM" id="SignalP"/>
    </source>
</evidence>
<comment type="caution">
    <text evidence="5">The sequence shown here is derived from an EMBL/GenBank/DDBJ whole genome shotgun (WGS) entry which is preliminary data.</text>
</comment>
<keyword evidence="2" id="KW-1133">Transmembrane helix</keyword>
<dbReference type="EMBL" id="BHXQ01000003">
    <property type="protein sequence ID" value="GCC51718.1"/>
    <property type="molecule type" value="Genomic_DNA"/>
</dbReference>
<gene>
    <name evidence="5" type="ORF">SanaruYs_19470</name>
</gene>
<dbReference type="Proteomes" id="UP000288227">
    <property type="component" value="Unassembled WGS sequence"/>
</dbReference>